<sequence precursor="true">MLLRNRFSFLSLFLCLTIGSTITFAADDAPKDPASKWDGEMKRFAALDEKKMPEKNGILFVGSSSIRMWDTDASFPDLDVTNRGFGGSQTSDVLYHFDKVVNKYEPSKIVFYCGDNDIAKGKSPEKVICDFKAFMKQVYEELPEGTTVYYLPIKPSQSRWKMWEEMNQVNMAIKKFSEQVGQLEYVDTATVLLNEEGKPRDDIFMKDGLHLNKIGYGLWNPVVRKALTE</sequence>
<gene>
    <name evidence="3" type="ORF">Pan54_42780</name>
</gene>
<feature type="chain" id="PRO_5022927983" evidence="1">
    <location>
        <begin position="26"/>
        <end position="229"/>
    </location>
</feature>
<evidence type="ECO:0000256" key="1">
    <source>
        <dbReference type="SAM" id="SignalP"/>
    </source>
</evidence>
<keyword evidence="4" id="KW-1185">Reference proteome</keyword>
<protein>
    <submittedName>
        <fullName evidence="3">GDSL-like Lipase/Acylhydrolase</fullName>
    </submittedName>
</protein>
<accession>A0A5C5XN63</accession>
<dbReference type="Gene3D" id="3.40.50.1110">
    <property type="entry name" value="SGNH hydrolase"/>
    <property type="match status" value="1"/>
</dbReference>
<keyword evidence="1" id="KW-0732">Signal</keyword>
<dbReference type="PANTHER" id="PTHR30383:SF5">
    <property type="entry name" value="SGNH HYDROLASE-TYPE ESTERASE DOMAIN-CONTAINING PROTEIN"/>
    <property type="match status" value="1"/>
</dbReference>
<dbReference type="EMBL" id="SJPG01000001">
    <property type="protein sequence ID" value="TWT63525.1"/>
    <property type="molecule type" value="Genomic_DNA"/>
</dbReference>
<evidence type="ECO:0000313" key="3">
    <source>
        <dbReference type="EMBL" id="TWT63525.1"/>
    </source>
</evidence>
<dbReference type="InterPro" id="IPR036514">
    <property type="entry name" value="SGNH_hydro_sf"/>
</dbReference>
<evidence type="ECO:0000313" key="4">
    <source>
        <dbReference type="Proteomes" id="UP000316095"/>
    </source>
</evidence>
<feature type="signal peptide" evidence="1">
    <location>
        <begin position="1"/>
        <end position="25"/>
    </location>
</feature>
<feature type="domain" description="SGNH hydrolase-type esterase" evidence="2">
    <location>
        <begin position="77"/>
        <end position="217"/>
    </location>
</feature>
<reference evidence="3 4" key="1">
    <citation type="submission" date="2019-02" db="EMBL/GenBank/DDBJ databases">
        <title>Deep-cultivation of Planctomycetes and their phenomic and genomic characterization uncovers novel biology.</title>
        <authorList>
            <person name="Wiegand S."/>
            <person name="Jogler M."/>
            <person name="Boedeker C."/>
            <person name="Pinto D."/>
            <person name="Vollmers J."/>
            <person name="Rivas-Marin E."/>
            <person name="Kohn T."/>
            <person name="Peeters S.H."/>
            <person name="Heuer A."/>
            <person name="Rast P."/>
            <person name="Oberbeckmann S."/>
            <person name="Bunk B."/>
            <person name="Jeske O."/>
            <person name="Meyerdierks A."/>
            <person name="Storesund J.E."/>
            <person name="Kallscheuer N."/>
            <person name="Luecker S."/>
            <person name="Lage O.M."/>
            <person name="Pohl T."/>
            <person name="Merkel B.J."/>
            <person name="Hornburger P."/>
            <person name="Mueller R.-W."/>
            <person name="Bruemmer F."/>
            <person name="Labrenz M."/>
            <person name="Spormann A.M."/>
            <person name="Op Den Camp H."/>
            <person name="Overmann J."/>
            <person name="Amann R."/>
            <person name="Jetten M.S.M."/>
            <person name="Mascher T."/>
            <person name="Medema M.H."/>
            <person name="Devos D.P."/>
            <person name="Kaster A.-K."/>
            <person name="Ovreas L."/>
            <person name="Rohde M."/>
            <person name="Galperin M.Y."/>
            <person name="Jogler C."/>
        </authorList>
    </citation>
    <scope>NUCLEOTIDE SEQUENCE [LARGE SCALE GENOMIC DNA]</scope>
    <source>
        <strain evidence="3 4">Pan54</strain>
    </source>
</reference>
<dbReference type="Pfam" id="PF13472">
    <property type="entry name" value="Lipase_GDSL_2"/>
    <property type="match status" value="1"/>
</dbReference>
<dbReference type="InterPro" id="IPR051532">
    <property type="entry name" value="Ester_Hydrolysis_Enzymes"/>
</dbReference>
<dbReference type="InterPro" id="IPR013830">
    <property type="entry name" value="SGNH_hydro"/>
</dbReference>
<comment type="caution">
    <text evidence="3">The sequence shown here is derived from an EMBL/GenBank/DDBJ whole genome shotgun (WGS) entry which is preliminary data.</text>
</comment>
<proteinExistence type="predicted"/>
<keyword evidence="3" id="KW-0378">Hydrolase</keyword>
<dbReference type="Proteomes" id="UP000316095">
    <property type="component" value="Unassembled WGS sequence"/>
</dbReference>
<dbReference type="PANTHER" id="PTHR30383">
    <property type="entry name" value="THIOESTERASE 1/PROTEASE 1/LYSOPHOSPHOLIPASE L1"/>
    <property type="match status" value="1"/>
</dbReference>
<evidence type="ECO:0000259" key="2">
    <source>
        <dbReference type="Pfam" id="PF13472"/>
    </source>
</evidence>
<dbReference type="AlphaFoldDB" id="A0A5C5XN63"/>
<dbReference type="SUPFAM" id="SSF52266">
    <property type="entry name" value="SGNH hydrolase"/>
    <property type="match status" value="1"/>
</dbReference>
<organism evidence="3 4">
    <name type="scientific">Rubinisphaera italica</name>
    <dbReference type="NCBI Taxonomy" id="2527969"/>
    <lineage>
        <taxon>Bacteria</taxon>
        <taxon>Pseudomonadati</taxon>
        <taxon>Planctomycetota</taxon>
        <taxon>Planctomycetia</taxon>
        <taxon>Planctomycetales</taxon>
        <taxon>Planctomycetaceae</taxon>
        <taxon>Rubinisphaera</taxon>
    </lineage>
</organism>
<dbReference type="GO" id="GO:0004622">
    <property type="term" value="F:phosphatidylcholine lysophospholipase activity"/>
    <property type="evidence" value="ECO:0007669"/>
    <property type="project" value="TreeGrafter"/>
</dbReference>
<dbReference type="RefSeq" id="WP_165441888.1">
    <property type="nucleotide sequence ID" value="NZ_SJPG01000001.1"/>
</dbReference>
<name>A0A5C5XN63_9PLAN</name>